<evidence type="ECO:0000256" key="1">
    <source>
        <dbReference type="SAM" id="MobiDB-lite"/>
    </source>
</evidence>
<dbReference type="Pfam" id="PF03432">
    <property type="entry name" value="Relaxase"/>
    <property type="match status" value="1"/>
</dbReference>
<feature type="compositionally biased region" description="Low complexity" evidence="1">
    <location>
        <begin position="778"/>
        <end position="789"/>
    </location>
</feature>
<feature type="domain" description="MobA/VirD2-like nuclease" evidence="2">
    <location>
        <begin position="322"/>
        <end position="428"/>
    </location>
</feature>
<name>A0ABV2GWV0_9HYPH</name>
<organism evidence="3 4">
    <name type="scientific">Mesorhizobium robiniae</name>
    <dbReference type="NCBI Taxonomy" id="559315"/>
    <lineage>
        <taxon>Bacteria</taxon>
        <taxon>Pseudomonadati</taxon>
        <taxon>Pseudomonadota</taxon>
        <taxon>Alphaproteobacteria</taxon>
        <taxon>Hyphomicrobiales</taxon>
        <taxon>Phyllobacteriaceae</taxon>
        <taxon>Mesorhizobium</taxon>
    </lineage>
</organism>
<feature type="compositionally biased region" description="Gly residues" evidence="1">
    <location>
        <begin position="50"/>
        <end position="59"/>
    </location>
</feature>
<dbReference type="RefSeq" id="WP_263804987.1">
    <property type="nucleotide sequence ID" value="NZ_JBEPMC010000013.1"/>
</dbReference>
<proteinExistence type="predicted"/>
<dbReference type="EMBL" id="JBEPMC010000013">
    <property type="protein sequence ID" value="MET3582770.1"/>
    <property type="molecule type" value="Genomic_DNA"/>
</dbReference>
<reference evidence="3 4" key="1">
    <citation type="submission" date="2024-06" db="EMBL/GenBank/DDBJ databases">
        <title>Genomic Encyclopedia of Type Strains, Phase IV (KMG-IV): sequencing the most valuable type-strain genomes for metagenomic binning, comparative biology and taxonomic classification.</title>
        <authorList>
            <person name="Goeker M."/>
        </authorList>
    </citation>
    <scope>NUCLEOTIDE SEQUENCE [LARGE SCALE GENOMIC DNA]</scope>
    <source>
        <strain evidence="3 4">DSM 100022</strain>
    </source>
</reference>
<sequence length="835" mass="91973">MNLDPSSIQAIADRIRASAAFEEENRKRRHRALLSFAGNDDDWLFKTVRGGPGEGGFGGSQPPEPAVPRSSARELEPPRGKAGRLNFALPTKRRKLAGGPAPRAAADRLAAGYQPAVLKVISYGHGVTRAAAIGQYIQKEGVALETHDARILATQAAVAEEMKQWGKGFDKRRESDDVATFRLSVAGEENAERLSLAVQAGFAGHGFAYRIDTLQDGSSVARVVATMAGHSVVRGENGDEKKKHRFHFSDRRQEDRRFSAPTRAMIASRIAETLGVKEDTVSVKPIGEASHGKAGVVFHLSRLTHDGAAIGADGVTIASEEAVRQTAQSWDKTLNSYKPRDTMHMILSAKAGEDGQALVRAARGFLHEQFPNHKFAFGMHADMAEEGGHIHVHAIVAVKGEDGQRLRPGPAQLREWRALYAQHAQAQGMKIVATSAAYRASSQSYGPRDKAIVATAEKPRPGREARDRAYARANPQVIEKARQRIDYARANPIKIPISARQLQATQASLRDWHSVAASQPDNAIANQFIDRMTQAFRSGTVVVAIRDGKGVQMSSDATADKMRENLKEINETVNKTAAMMNGQTKAEFLRSAAPTMELLAIRTDLKSMQERGVTHISHEEAHQIAGSRSEALIARAWEMEDQQYRTKDPSEWTDVDVAAFARSVQRSDDEFYSKGNAEQDEPFAEHVKDYAWEKARQEYGPAQHEPAVVQLTNRAREIEATEHLEAQRANEIRNRAIERQLRDEHAGSIDPTSLEQVAQDREMVRNAESIAAKEAREAQAASEAARSLAHNPHEPLDPEIVKGERLEELQRLQSRSINTAPVEGEEPDSQKPQKQ</sequence>
<accession>A0ABV2GWV0</accession>
<keyword evidence="4" id="KW-1185">Reference proteome</keyword>
<comment type="caution">
    <text evidence="3">The sequence shown here is derived from an EMBL/GenBank/DDBJ whole genome shotgun (WGS) entry which is preliminary data.</text>
</comment>
<feature type="region of interest" description="Disordered" evidence="1">
    <location>
        <begin position="47"/>
        <end position="84"/>
    </location>
</feature>
<dbReference type="Proteomes" id="UP001549204">
    <property type="component" value="Unassembled WGS sequence"/>
</dbReference>
<dbReference type="InterPro" id="IPR005094">
    <property type="entry name" value="Endonuclease_MobA/VirD2"/>
</dbReference>
<evidence type="ECO:0000259" key="2">
    <source>
        <dbReference type="Pfam" id="PF03432"/>
    </source>
</evidence>
<feature type="region of interest" description="Disordered" evidence="1">
    <location>
        <begin position="772"/>
        <end position="835"/>
    </location>
</feature>
<gene>
    <name evidence="3" type="ORF">ABID19_005832</name>
</gene>
<evidence type="ECO:0000313" key="4">
    <source>
        <dbReference type="Proteomes" id="UP001549204"/>
    </source>
</evidence>
<feature type="compositionally biased region" description="Basic and acidic residues" evidence="1">
    <location>
        <begin position="791"/>
        <end position="810"/>
    </location>
</feature>
<evidence type="ECO:0000313" key="3">
    <source>
        <dbReference type="EMBL" id="MET3582770.1"/>
    </source>
</evidence>
<protein>
    <submittedName>
        <fullName evidence="3">Type IV secretory pathway VirD2 relaxase</fullName>
    </submittedName>
</protein>